<dbReference type="Pfam" id="PF13715">
    <property type="entry name" value="CarbopepD_reg_2"/>
    <property type="match status" value="1"/>
</dbReference>
<gene>
    <name evidence="9" type="ORF">ACFS7Y_15465</name>
</gene>
<dbReference type="Proteomes" id="UP001597525">
    <property type="component" value="Unassembled WGS sequence"/>
</dbReference>
<dbReference type="Gene3D" id="2.60.40.1120">
    <property type="entry name" value="Carboxypeptidase-like, regulatory domain"/>
    <property type="match status" value="1"/>
</dbReference>
<evidence type="ECO:0000256" key="4">
    <source>
        <dbReference type="ARBA" id="ARBA00022692"/>
    </source>
</evidence>
<dbReference type="InterPro" id="IPR039426">
    <property type="entry name" value="TonB-dep_rcpt-like"/>
</dbReference>
<evidence type="ECO:0000313" key="10">
    <source>
        <dbReference type="Proteomes" id="UP001597525"/>
    </source>
</evidence>
<keyword evidence="5 7" id="KW-0472">Membrane</keyword>
<dbReference type="Pfam" id="PF07715">
    <property type="entry name" value="Plug"/>
    <property type="match status" value="1"/>
</dbReference>
<evidence type="ECO:0000313" key="9">
    <source>
        <dbReference type="EMBL" id="MFD2968796.1"/>
    </source>
</evidence>
<dbReference type="InterPro" id="IPR012910">
    <property type="entry name" value="Plug_dom"/>
</dbReference>
<reference evidence="10" key="1">
    <citation type="journal article" date="2019" name="Int. J. Syst. Evol. Microbiol.">
        <title>The Global Catalogue of Microorganisms (GCM) 10K type strain sequencing project: providing services to taxonomists for standard genome sequencing and annotation.</title>
        <authorList>
            <consortium name="The Broad Institute Genomics Platform"/>
            <consortium name="The Broad Institute Genome Sequencing Center for Infectious Disease"/>
            <person name="Wu L."/>
            <person name="Ma J."/>
        </authorList>
    </citation>
    <scope>NUCLEOTIDE SEQUENCE [LARGE SCALE GENOMIC DNA]</scope>
    <source>
        <strain evidence="10">KCTC 22814</strain>
    </source>
</reference>
<keyword evidence="6 7" id="KW-0998">Cell outer membrane</keyword>
<keyword evidence="10" id="KW-1185">Reference proteome</keyword>
<dbReference type="InterPro" id="IPR036942">
    <property type="entry name" value="Beta-barrel_TonB_sf"/>
</dbReference>
<evidence type="ECO:0000256" key="6">
    <source>
        <dbReference type="ARBA" id="ARBA00023237"/>
    </source>
</evidence>
<dbReference type="RefSeq" id="WP_320184937.1">
    <property type="nucleotide sequence ID" value="NZ_CP138332.1"/>
</dbReference>
<keyword evidence="4 7" id="KW-0812">Transmembrane</keyword>
<dbReference type="Gene3D" id="2.170.130.10">
    <property type="entry name" value="TonB-dependent receptor, plug domain"/>
    <property type="match status" value="1"/>
</dbReference>
<dbReference type="EMBL" id="JBHUPB010000010">
    <property type="protein sequence ID" value="MFD2968796.1"/>
    <property type="molecule type" value="Genomic_DNA"/>
</dbReference>
<comment type="similarity">
    <text evidence="7">Belongs to the TonB-dependent receptor family.</text>
</comment>
<accession>A0ABW6BH80</accession>
<keyword evidence="3 7" id="KW-1134">Transmembrane beta strand</keyword>
<feature type="domain" description="TonB-dependent receptor plug" evidence="8">
    <location>
        <begin position="148"/>
        <end position="269"/>
    </location>
</feature>
<comment type="subcellular location">
    <subcellularLocation>
        <location evidence="1 7">Cell outer membrane</location>
        <topology evidence="1 7">Multi-pass membrane protein</topology>
    </subcellularLocation>
</comment>
<sequence>MNHVFIFVRDLFVHFLAHLWAVRRPNCLNKIVILCIVILVTSQCAIAQEQANHIIHGKVISNNETKPIPNAVVRILGNPITIDAHEDGRFSISVSNNTGILIASAEGYQSEEVRFNTVSSDSIIIPLNRISNNLDDVQVIGYGRVSKRLNTGSVVSIKSEDIEKQPVSNPIAALAGRVPGMTVTQENGSPGGSFHIQIRGQNSLTQGNQPLILIDGIPYQNQSISGVMSLANNGQSPMSNISPSDIASIEVLKDADATAIYGSRGANGVVLITTKQGKAGSTNVEISAQTGIGRINNKLDLLNTATYVAMRREAFANDNREITTVTAPDLTLWDTTRTTDWQEYLFGKTANFTNINTSISGGSTYTQFMISANYNKTGAVFPGNYADQRGTLTANINHQSADGRFKVLLNSMYGLNQNELPSSGMSQAIFLPPNNPSLLDNNGNLVWEENGGAFSNPLFYLKRNAHERLNRYIANINLSYEFSQNLKLRLTAGYSTLASDQMETNPVAAQNPNSSNLVSSADFANTKTTNWIMEPQLEYSKSFEKSNLSLLLGSTLQNENKNFTMIEASGFANDALIEAAQYATNVIADTYKSEYRYQAAFGRLNYNYDNKYIANLTGRIDGSSRFGPGRRVSNFGAVGLGYIFSEEQYLKDQLSWLSYGKLRGSYGVTGNDQIGDYQYLDNSQAVNNPYQNQIGYIPSRLYNEDYSWETNNKLEAAIELGFIENKLLLSANWFQNRSSSQLINYRLPDQTGFSSILRNFNALVENTGWELLASSRLVERQKFRWDLSANISISRNRLHEFPNLENSTYANTLVIGKPLNIIKALNYTGIDHETGLYTFDGVSRPLDQTVVVDLTPNYYGGISNDIHYGEWNISFLIQFAKQELKNHYATLMGRTPGTMFNIMTELYDARWMNGIDEATIQRLTSTTGLANTANSNFANYSDASYGDASFIRFKNIHISYNLPKQFVERVKLRQIKLFLQGQNLFTLTRYRGLDPETGAISLPPLQTTTFGFTLSF</sequence>
<dbReference type="InterPro" id="IPR037066">
    <property type="entry name" value="Plug_dom_sf"/>
</dbReference>
<dbReference type="InterPro" id="IPR023997">
    <property type="entry name" value="TonB-dep_OMP_SusC/RagA_CS"/>
</dbReference>
<evidence type="ECO:0000256" key="1">
    <source>
        <dbReference type="ARBA" id="ARBA00004571"/>
    </source>
</evidence>
<evidence type="ECO:0000259" key="8">
    <source>
        <dbReference type="Pfam" id="PF07715"/>
    </source>
</evidence>
<organism evidence="9 10">
    <name type="scientific">Sphingobacterium bambusae</name>
    <dbReference type="NCBI Taxonomy" id="662858"/>
    <lineage>
        <taxon>Bacteria</taxon>
        <taxon>Pseudomonadati</taxon>
        <taxon>Bacteroidota</taxon>
        <taxon>Sphingobacteriia</taxon>
        <taxon>Sphingobacteriales</taxon>
        <taxon>Sphingobacteriaceae</taxon>
        <taxon>Sphingobacterium</taxon>
    </lineage>
</organism>
<proteinExistence type="inferred from homology"/>
<protein>
    <submittedName>
        <fullName evidence="9">SusC/RagA family TonB-linked outer membrane protein</fullName>
    </submittedName>
</protein>
<dbReference type="SUPFAM" id="SSF49464">
    <property type="entry name" value="Carboxypeptidase regulatory domain-like"/>
    <property type="match status" value="1"/>
</dbReference>
<evidence type="ECO:0000256" key="2">
    <source>
        <dbReference type="ARBA" id="ARBA00022448"/>
    </source>
</evidence>
<dbReference type="SUPFAM" id="SSF56935">
    <property type="entry name" value="Porins"/>
    <property type="match status" value="1"/>
</dbReference>
<dbReference type="Gene3D" id="2.40.170.20">
    <property type="entry name" value="TonB-dependent receptor, beta-barrel domain"/>
    <property type="match status" value="1"/>
</dbReference>
<evidence type="ECO:0000256" key="3">
    <source>
        <dbReference type="ARBA" id="ARBA00022452"/>
    </source>
</evidence>
<dbReference type="InterPro" id="IPR008969">
    <property type="entry name" value="CarboxyPept-like_regulatory"/>
</dbReference>
<dbReference type="NCBIfam" id="TIGR04057">
    <property type="entry name" value="SusC_RagA_signa"/>
    <property type="match status" value="1"/>
</dbReference>
<evidence type="ECO:0000256" key="5">
    <source>
        <dbReference type="ARBA" id="ARBA00023136"/>
    </source>
</evidence>
<evidence type="ECO:0000256" key="7">
    <source>
        <dbReference type="PROSITE-ProRule" id="PRU01360"/>
    </source>
</evidence>
<dbReference type="NCBIfam" id="TIGR04056">
    <property type="entry name" value="OMP_RagA_SusC"/>
    <property type="match status" value="1"/>
</dbReference>
<comment type="caution">
    <text evidence="9">The sequence shown here is derived from an EMBL/GenBank/DDBJ whole genome shotgun (WGS) entry which is preliminary data.</text>
</comment>
<keyword evidence="2 7" id="KW-0813">Transport</keyword>
<dbReference type="InterPro" id="IPR023996">
    <property type="entry name" value="TonB-dep_OMP_SusC/RagA"/>
</dbReference>
<name>A0ABW6BH80_9SPHI</name>
<dbReference type="PROSITE" id="PS52016">
    <property type="entry name" value="TONB_DEPENDENT_REC_3"/>
    <property type="match status" value="1"/>
</dbReference>